<evidence type="ECO:0000256" key="4">
    <source>
        <dbReference type="ARBA" id="ARBA00048447"/>
    </source>
</evidence>
<feature type="binding site" description="in other chain" evidence="5">
    <location>
        <position position="20"/>
    </location>
    <ligand>
        <name>phosphate</name>
        <dbReference type="ChEBI" id="CHEBI:43474"/>
        <note>ligand shared between dimeric partners</note>
    </ligand>
</feature>
<feature type="binding site" description="in other chain" evidence="5">
    <location>
        <position position="24"/>
    </location>
    <ligand>
        <name>phosphate</name>
        <dbReference type="ChEBI" id="CHEBI:43474"/>
        <note>ligand shared between dimeric partners</note>
    </ligand>
</feature>
<dbReference type="InterPro" id="IPR004402">
    <property type="entry name" value="DeoD-type"/>
</dbReference>
<evidence type="ECO:0000256" key="2">
    <source>
        <dbReference type="ARBA" id="ARBA00022676"/>
    </source>
</evidence>
<dbReference type="Gene3D" id="3.40.50.1580">
    <property type="entry name" value="Nucleoside phosphorylase domain"/>
    <property type="match status" value="1"/>
</dbReference>
<dbReference type="RefSeq" id="WP_125943934.1">
    <property type="nucleotide sequence ID" value="NZ_PXZH01000007.1"/>
</dbReference>
<comment type="function">
    <text evidence="5">Catalyzes the reversible phosphorolytic breakdown of the N-glycosidic bond in the beta-(deoxy)ribonucleoside molecules, with the formation of the corresponding free purine bases and pentose-1-phosphate.</text>
</comment>
<dbReference type="InterPro" id="IPR035994">
    <property type="entry name" value="Nucleoside_phosphorylase_sf"/>
</dbReference>
<dbReference type="SUPFAM" id="SSF53167">
    <property type="entry name" value="Purine and uridine phosphorylases"/>
    <property type="match status" value="1"/>
</dbReference>
<comment type="catalytic activity">
    <reaction evidence="5">
        <text>a purine D-ribonucleoside + phosphate = a purine nucleobase + alpha-D-ribose 1-phosphate</text>
        <dbReference type="Rhea" id="RHEA:19805"/>
        <dbReference type="ChEBI" id="CHEBI:26386"/>
        <dbReference type="ChEBI" id="CHEBI:43474"/>
        <dbReference type="ChEBI" id="CHEBI:57720"/>
        <dbReference type="ChEBI" id="CHEBI:142355"/>
        <dbReference type="EC" id="2.4.2.1"/>
    </reaction>
</comment>
<evidence type="ECO:0000256" key="5">
    <source>
        <dbReference type="HAMAP-Rule" id="MF_01627"/>
    </source>
</evidence>
<feature type="binding site" evidence="5">
    <location>
        <position position="43"/>
    </location>
    <ligand>
        <name>phosphate</name>
        <dbReference type="ChEBI" id="CHEBI:43474"/>
        <note>ligand shared between dimeric partners</note>
    </ligand>
</feature>
<dbReference type="InterPro" id="IPR018016">
    <property type="entry name" value="Nucleoside_phosphorylase_CS"/>
</dbReference>
<comment type="caution">
    <text evidence="7">The sequence shown here is derived from an EMBL/GenBank/DDBJ whole genome shotgun (WGS) entry which is preliminary data.</text>
</comment>
<protein>
    <recommendedName>
        <fullName evidence="5">Purine nucleoside phosphorylase DeoD-type</fullName>
        <shortName evidence="5">PNP</shortName>
        <ecNumber evidence="5">2.4.2.1</ecNumber>
    </recommendedName>
</protein>
<dbReference type="GO" id="GO:0004731">
    <property type="term" value="F:purine-nucleoside phosphorylase activity"/>
    <property type="evidence" value="ECO:0007669"/>
    <property type="project" value="UniProtKB-UniRule"/>
</dbReference>
<feature type="binding site" evidence="5">
    <location>
        <position position="4"/>
    </location>
    <ligand>
        <name>a purine D-ribonucleoside</name>
        <dbReference type="ChEBI" id="CHEBI:142355"/>
        <note>ligand shared between dimeric partners</note>
    </ligand>
</feature>
<dbReference type="NCBIfam" id="TIGR00107">
    <property type="entry name" value="deoD"/>
    <property type="match status" value="1"/>
</dbReference>
<dbReference type="NCBIfam" id="NF004489">
    <property type="entry name" value="PRK05819.1"/>
    <property type="match status" value="1"/>
</dbReference>
<dbReference type="PROSITE" id="PS01232">
    <property type="entry name" value="PNP_UDP_1"/>
    <property type="match status" value="1"/>
</dbReference>
<dbReference type="Proteomes" id="UP000277864">
    <property type="component" value="Unassembled WGS sequence"/>
</dbReference>
<evidence type="ECO:0000256" key="3">
    <source>
        <dbReference type="ARBA" id="ARBA00022679"/>
    </source>
</evidence>
<gene>
    <name evidence="5 7" type="primary">deoD</name>
    <name evidence="7" type="ORF">C7P63_09575</name>
</gene>
<feature type="active site" description="Proton donor" evidence="5">
    <location>
        <position position="204"/>
    </location>
</feature>
<dbReference type="HAMAP" id="MF_01627">
    <property type="entry name" value="Pur_nucleosid_phosp"/>
    <property type="match status" value="1"/>
</dbReference>
<dbReference type="EC" id="2.4.2.1" evidence="5"/>
<organism evidence="7 8">
    <name type="scientific">Vagococcus humatus</name>
    <dbReference type="NCBI Taxonomy" id="1889241"/>
    <lineage>
        <taxon>Bacteria</taxon>
        <taxon>Bacillati</taxon>
        <taxon>Bacillota</taxon>
        <taxon>Bacilli</taxon>
        <taxon>Lactobacillales</taxon>
        <taxon>Enterococcaceae</taxon>
        <taxon>Vagococcus</taxon>
    </lineage>
</organism>
<feature type="site" description="Important for catalytic activity" evidence="5">
    <location>
        <position position="217"/>
    </location>
</feature>
<dbReference type="GO" id="GO:0005829">
    <property type="term" value="C:cytosol"/>
    <property type="evidence" value="ECO:0007669"/>
    <property type="project" value="TreeGrafter"/>
</dbReference>
<keyword evidence="2 5" id="KW-0328">Glycosyltransferase</keyword>
<dbReference type="AlphaFoldDB" id="A0A3S0A4E0"/>
<dbReference type="Pfam" id="PF01048">
    <property type="entry name" value="PNP_UDP_1"/>
    <property type="match status" value="1"/>
</dbReference>
<feature type="binding site" description="in other chain" evidence="5">
    <location>
        <begin position="179"/>
        <end position="181"/>
    </location>
    <ligand>
        <name>a purine D-ribonucleoside</name>
        <dbReference type="ChEBI" id="CHEBI:142355"/>
        <note>ligand shared between dimeric partners</note>
    </ligand>
</feature>
<name>A0A3S0A4E0_9ENTE</name>
<feature type="binding site" description="in other chain" evidence="5">
    <location>
        <begin position="203"/>
        <end position="204"/>
    </location>
    <ligand>
        <name>a purine D-ribonucleoside</name>
        <dbReference type="ChEBI" id="CHEBI:142355"/>
        <note>ligand shared between dimeric partners</note>
    </ligand>
</feature>
<evidence type="ECO:0000256" key="1">
    <source>
        <dbReference type="ARBA" id="ARBA00010456"/>
    </source>
</evidence>
<proteinExistence type="inferred from homology"/>
<dbReference type="PANTHER" id="PTHR43691">
    <property type="entry name" value="URIDINE PHOSPHORYLASE"/>
    <property type="match status" value="1"/>
</dbReference>
<keyword evidence="3 5" id="KW-0808">Transferase</keyword>
<sequence length="235" mass="26020">MSVHIGAKPGEIAEKILLPGDPLRAKYIAEHFLENATLYNEVRGMLGFTGTYKGVPVSVQGTGMGMPSAAIYINELIREYDVKQLVRVGTCGSIQKDVHVRDLVLAQAAATPSSMIRNDFPKYDFPQIADFDLLLKSYQIAKEHGFTTHVGNVLSDDVFYKDSLEDTFRLGEYGVLGIEMEAAVLYYLAAKFQVQALGIMTVSDHMLTGEETTSEERQKTFDEMIIVALETLIQA</sequence>
<dbReference type="PANTHER" id="PTHR43691:SF11">
    <property type="entry name" value="FI09636P-RELATED"/>
    <property type="match status" value="1"/>
</dbReference>
<accession>A0A3S0A4E0</accession>
<keyword evidence="8" id="KW-1185">Reference proteome</keyword>
<comment type="catalytic activity">
    <reaction evidence="4">
        <text>uridine + phosphate = alpha-D-ribose 1-phosphate + uracil</text>
        <dbReference type="Rhea" id="RHEA:24388"/>
        <dbReference type="ChEBI" id="CHEBI:16704"/>
        <dbReference type="ChEBI" id="CHEBI:17568"/>
        <dbReference type="ChEBI" id="CHEBI:43474"/>
        <dbReference type="ChEBI" id="CHEBI:57720"/>
        <dbReference type="EC" id="2.4.2.3"/>
    </reaction>
</comment>
<comment type="subunit">
    <text evidence="5">Homohexamer; trimer of homodimers.</text>
</comment>
<dbReference type="EMBL" id="PXZH01000007">
    <property type="protein sequence ID" value="RST88628.1"/>
    <property type="molecule type" value="Genomic_DNA"/>
</dbReference>
<comment type="similarity">
    <text evidence="1 5">Belongs to the PNP/UDP phosphorylase family.</text>
</comment>
<dbReference type="GO" id="GO:0004850">
    <property type="term" value="F:uridine phosphorylase activity"/>
    <property type="evidence" value="ECO:0007669"/>
    <property type="project" value="UniProtKB-EC"/>
</dbReference>
<evidence type="ECO:0000259" key="6">
    <source>
        <dbReference type="Pfam" id="PF01048"/>
    </source>
</evidence>
<dbReference type="CDD" id="cd09006">
    <property type="entry name" value="PNP_EcPNPI-like"/>
    <property type="match status" value="1"/>
</dbReference>
<evidence type="ECO:0000313" key="7">
    <source>
        <dbReference type="EMBL" id="RST88628.1"/>
    </source>
</evidence>
<reference evidence="7 8" key="1">
    <citation type="submission" date="2018-03" db="EMBL/GenBank/DDBJ databases">
        <authorList>
            <person name="Gulvik C.A."/>
        </authorList>
    </citation>
    <scope>NUCLEOTIDE SEQUENCE [LARGE SCALE GENOMIC DNA]</scope>
    <source>
        <strain evidence="7 8">JCM 31581</strain>
    </source>
</reference>
<feature type="binding site" description="in other chain" evidence="5">
    <location>
        <begin position="87"/>
        <end position="90"/>
    </location>
    <ligand>
        <name>phosphate</name>
        <dbReference type="ChEBI" id="CHEBI:43474"/>
        <note>ligand shared between dimeric partners</note>
    </ligand>
</feature>
<dbReference type="GO" id="GO:0006152">
    <property type="term" value="P:purine nucleoside catabolic process"/>
    <property type="evidence" value="ECO:0007669"/>
    <property type="project" value="TreeGrafter"/>
</dbReference>
<comment type="catalytic activity">
    <reaction evidence="5">
        <text>a purine 2'-deoxy-D-ribonucleoside + phosphate = a purine nucleobase + 2-deoxy-alpha-D-ribose 1-phosphate</text>
        <dbReference type="Rhea" id="RHEA:36431"/>
        <dbReference type="ChEBI" id="CHEBI:26386"/>
        <dbReference type="ChEBI" id="CHEBI:43474"/>
        <dbReference type="ChEBI" id="CHEBI:57259"/>
        <dbReference type="ChEBI" id="CHEBI:142361"/>
        <dbReference type="EC" id="2.4.2.1"/>
    </reaction>
</comment>
<dbReference type="OrthoDB" id="9782889at2"/>
<feature type="domain" description="Nucleoside phosphorylase" evidence="6">
    <location>
        <begin position="16"/>
        <end position="223"/>
    </location>
</feature>
<dbReference type="InterPro" id="IPR000845">
    <property type="entry name" value="Nucleoside_phosphorylase_d"/>
</dbReference>
<evidence type="ECO:0000313" key="8">
    <source>
        <dbReference type="Proteomes" id="UP000277864"/>
    </source>
</evidence>